<evidence type="ECO:0000256" key="1">
    <source>
        <dbReference type="SAM" id="SignalP"/>
    </source>
</evidence>
<keyword evidence="1" id="KW-0732">Signal</keyword>
<dbReference type="OrthoDB" id="6052202at2"/>
<reference evidence="2 3" key="1">
    <citation type="submission" date="2017-06" db="EMBL/GenBank/DDBJ databases">
        <authorList>
            <person name="Kim H.J."/>
            <person name="Triplett B.A."/>
        </authorList>
    </citation>
    <scope>NUCLEOTIDE SEQUENCE [LARGE SCALE GENOMIC DNA]</scope>
    <source>
        <strain evidence="2 3">13146</strain>
    </source>
</reference>
<protein>
    <recommendedName>
        <fullName evidence="4">PASTA domain-containing protein</fullName>
    </recommendedName>
</protein>
<dbReference type="AlphaFoldDB" id="A0A246HL71"/>
<evidence type="ECO:0008006" key="4">
    <source>
        <dbReference type="Google" id="ProtNLM"/>
    </source>
</evidence>
<comment type="caution">
    <text evidence="2">The sequence shown here is derived from an EMBL/GenBank/DDBJ whole genome shotgun (WGS) entry which is preliminary data.</text>
</comment>
<proteinExistence type="predicted"/>
<accession>A0A246HL71</accession>
<feature type="signal peptide" evidence="1">
    <location>
        <begin position="1"/>
        <end position="19"/>
    </location>
</feature>
<dbReference type="EMBL" id="NIVS01000029">
    <property type="protein sequence ID" value="OWQ52551.1"/>
    <property type="molecule type" value="Genomic_DNA"/>
</dbReference>
<name>A0A246HL71_STEMA</name>
<organism evidence="2 3">
    <name type="scientific">Stenotrophomonas maltophilia</name>
    <name type="common">Pseudomonas maltophilia</name>
    <name type="synonym">Xanthomonas maltophilia</name>
    <dbReference type="NCBI Taxonomy" id="40324"/>
    <lineage>
        <taxon>Bacteria</taxon>
        <taxon>Pseudomonadati</taxon>
        <taxon>Pseudomonadota</taxon>
        <taxon>Gammaproteobacteria</taxon>
        <taxon>Lysobacterales</taxon>
        <taxon>Lysobacteraceae</taxon>
        <taxon>Stenotrophomonas</taxon>
        <taxon>Stenotrophomonas maltophilia group</taxon>
    </lineage>
</organism>
<sequence>MKSVFLALLLLLSAGHVHAAETPQLPPSWTAIGITVGMPYAQAKALLMKAGWVASAPDNDGDPVFAAHPEVDCGQGWDAICSVGFSRRSEAYGLVLTPTDDGNLQVQGVF</sequence>
<evidence type="ECO:0000313" key="2">
    <source>
        <dbReference type="EMBL" id="OWQ52551.1"/>
    </source>
</evidence>
<gene>
    <name evidence="2" type="ORF">CEE60_12480</name>
</gene>
<feature type="chain" id="PRO_5013190604" description="PASTA domain-containing protein" evidence="1">
    <location>
        <begin position="20"/>
        <end position="110"/>
    </location>
</feature>
<evidence type="ECO:0000313" key="3">
    <source>
        <dbReference type="Proteomes" id="UP000198157"/>
    </source>
</evidence>
<dbReference type="Proteomes" id="UP000198157">
    <property type="component" value="Unassembled WGS sequence"/>
</dbReference>